<feature type="transmembrane region" description="Helical" evidence="1">
    <location>
        <begin position="160"/>
        <end position="179"/>
    </location>
</feature>
<proteinExistence type="predicted"/>
<reference evidence="2" key="1">
    <citation type="submission" date="2022-01" db="EMBL/GenBank/DDBJ databases">
        <authorList>
            <person name="King R."/>
        </authorList>
    </citation>
    <scope>NUCLEOTIDE SEQUENCE</scope>
</reference>
<keyword evidence="1" id="KW-1133">Transmembrane helix</keyword>
<gene>
    <name evidence="2" type="ORF">CHIRRI_LOCUS9940</name>
</gene>
<feature type="transmembrane region" description="Helical" evidence="1">
    <location>
        <begin position="47"/>
        <end position="63"/>
    </location>
</feature>
<evidence type="ECO:0008006" key="4">
    <source>
        <dbReference type="Google" id="ProtNLM"/>
    </source>
</evidence>
<keyword evidence="1" id="KW-0472">Membrane</keyword>
<protein>
    <recommendedName>
        <fullName evidence="4">Transmembrane protein 135 N-terminal domain-containing protein</fullName>
    </recommendedName>
</protein>
<evidence type="ECO:0000313" key="2">
    <source>
        <dbReference type="EMBL" id="CAG9807090.1"/>
    </source>
</evidence>
<feature type="transmembrane region" description="Helical" evidence="1">
    <location>
        <begin position="75"/>
        <end position="96"/>
    </location>
</feature>
<dbReference type="EMBL" id="OU895879">
    <property type="protein sequence ID" value="CAG9807090.1"/>
    <property type="molecule type" value="Genomic_DNA"/>
</dbReference>
<organism evidence="2 3">
    <name type="scientific">Chironomus riparius</name>
    <dbReference type="NCBI Taxonomy" id="315576"/>
    <lineage>
        <taxon>Eukaryota</taxon>
        <taxon>Metazoa</taxon>
        <taxon>Ecdysozoa</taxon>
        <taxon>Arthropoda</taxon>
        <taxon>Hexapoda</taxon>
        <taxon>Insecta</taxon>
        <taxon>Pterygota</taxon>
        <taxon>Neoptera</taxon>
        <taxon>Endopterygota</taxon>
        <taxon>Diptera</taxon>
        <taxon>Nematocera</taxon>
        <taxon>Chironomoidea</taxon>
        <taxon>Chironomidae</taxon>
        <taxon>Chironominae</taxon>
        <taxon>Chironomus</taxon>
    </lineage>
</organism>
<name>A0A9N9S020_9DIPT</name>
<sequence length="406" mass="46162">MPPSYSKLFSDNFVGISCTDLVHPGESCSQSLLKYILTDMPIGAMKFYFPVCLTSLLVNIKRWNELKTWIDFIKMLAKCLTFAGTFGLSIFGGLCLEYQFFKKYHYHFIIWLPTVVASLTSIILPPPIIKAESLALFNFYIEYLIKSSRNGFVQRLKRSLLSGTVVFAAFNALVMCGMLKARCPNFWFSKFTYSKDEKAKNTCQRIHTNLTCTNYLIKELKHASSFALGFCVIKCILTCLGKLSSSPLTVLKVFFKSFDFKLFTFIAGIDGIFKTLFCLLNQKTSFNSITNCGISSFIGGLTYAFFPRYEIFTLAISNAIATFFGALLNSYEKKKKDVPKIIEAIDKLPIYYLMLIAVVPVLMHNRLFYPYDVNQTVSNFLRLGSNGKDRDIIYRGISVFLGYKIK</sequence>
<feature type="transmembrane region" description="Helical" evidence="1">
    <location>
        <begin position="263"/>
        <end position="281"/>
    </location>
</feature>
<evidence type="ECO:0000256" key="1">
    <source>
        <dbReference type="SAM" id="Phobius"/>
    </source>
</evidence>
<accession>A0A9N9S020</accession>
<dbReference type="Proteomes" id="UP001153620">
    <property type="component" value="Chromosome 3"/>
</dbReference>
<keyword evidence="1" id="KW-0812">Transmembrane</keyword>
<dbReference type="AlphaFoldDB" id="A0A9N9S020"/>
<feature type="transmembrane region" description="Helical" evidence="1">
    <location>
        <begin position="350"/>
        <end position="369"/>
    </location>
</feature>
<feature type="transmembrane region" description="Helical" evidence="1">
    <location>
        <begin position="288"/>
        <end position="305"/>
    </location>
</feature>
<dbReference type="OrthoDB" id="291792at2759"/>
<evidence type="ECO:0000313" key="3">
    <source>
        <dbReference type="Proteomes" id="UP001153620"/>
    </source>
</evidence>
<feature type="transmembrane region" description="Helical" evidence="1">
    <location>
        <begin position="311"/>
        <end position="329"/>
    </location>
</feature>
<feature type="transmembrane region" description="Helical" evidence="1">
    <location>
        <begin position="108"/>
        <end position="129"/>
    </location>
</feature>
<reference evidence="2" key="2">
    <citation type="submission" date="2022-10" db="EMBL/GenBank/DDBJ databases">
        <authorList>
            <consortium name="ENA_rothamsted_submissions"/>
            <consortium name="culmorum"/>
            <person name="King R."/>
        </authorList>
    </citation>
    <scope>NUCLEOTIDE SEQUENCE</scope>
</reference>
<keyword evidence="3" id="KW-1185">Reference proteome</keyword>